<dbReference type="Proteomes" id="UP000230008">
    <property type="component" value="Chromosome"/>
</dbReference>
<dbReference type="InterPro" id="IPR036388">
    <property type="entry name" value="WH-like_DNA-bd_sf"/>
</dbReference>
<dbReference type="GO" id="GO:0003677">
    <property type="term" value="F:DNA binding"/>
    <property type="evidence" value="ECO:0007669"/>
    <property type="project" value="InterPro"/>
</dbReference>
<dbReference type="InterPro" id="IPR016032">
    <property type="entry name" value="Sig_transdc_resp-reg_C-effctor"/>
</dbReference>
<name>A0A2D3T4E7_9ENTR</name>
<reference evidence="3" key="1">
    <citation type="submission" date="2016-10" db="EMBL/GenBank/DDBJ databases">
        <authorList>
            <person name="Chevignon G."/>
        </authorList>
    </citation>
    <scope>NUCLEOTIDE SEQUENCE [LARGE SCALE GENOMIC DNA]</scope>
    <source>
        <strain evidence="3">A2C</strain>
    </source>
</reference>
<feature type="domain" description="PAS fold-4" evidence="1">
    <location>
        <begin position="16"/>
        <end position="123"/>
    </location>
</feature>
<protein>
    <submittedName>
        <fullName evidence="2">Transcriptional regulator</fullName>
    </submittedName>
</protein>
<dbReference type="InterPro" id="IPR013656">
    <property type="entry name" value="PAS_4"/>
</dbReference>
<reference evidence="3" key="2">
    <citation type="submission" date="2017-11" db="EMBL/GenBank/DDBJ databases">
        <title>PacBio sequencing of new strain of the secondary endosymbiont Candidatus Hamiltonella defensa.</title>
        <authorList>
            <person name="Strand M.R."/>
            <person name="Oliver K."/>
        </authorList>
    </citation>
    <scope>NUCLEOTIDE SEQUENCE [LARGE SCALE GENOMIC DNA]</scope>
    <source>
        <strain evidence="3">A2C</strain>
    </source>
</reference>
<dbReference type="Gene3D" id="1.10.10.10">
    <property type="entry name" value="Winged helix-like DNA-binding domain superfamily/Winged helix DNA-binding domain"/>
    <property type="match status" value="1"/>
</dbReference>
<organism evidence="2 3">
    <name type="scientific">Candidatus Williamhamiltonella defendens</name>
    <dbReference type="NCBI Taxonomy" id="138072"/>
    <lineage>
        <taxon>Bacteria</taxon>
        <taxon>Pseudomonadati</taxon>
        <taxon>Pseudomonadota</taxon>
        <taxon>Gammaproteobacteria</taxon>
        <taxon>Enterobacterales</taxon>
        <taxon>Enterobacteriaceae</taxon>
        <taxon>aphid secondary symbionts</taxon>
        <taxon>Candidatus Williamhamiltonella</taxon>
    </lineage>
</organism>
<dbReference type="AlphaFoldDB" id="A0A2D3T4E7"/>
<dbReference type="SUPFAM" id="SSF46894">
    <property type="entry name" value="C-terminal effector domain of the bipartite response regulators"/>
    <property type="match status" value="1"/>
</dbReference>
<evidence type="ECO:0000313" key="3">
    <source>
        <dbReference type="Proteomes" id="UP000230008"/>
    </source>
</evidence>
<gene>
    <name evidence="2" type="ORF">BJP41_09695</name>
</gene>
<accession>A0A2D3T4E7</accession>
<dbReference type="Pfam" id="PF08448">
    <property type="entry name" value="PAS_4"/>
    <property type="match status" value="1"/>
</dbReference>
<dbReference type="GO" id="GO:0006355">
    <property type="term" value="P:regulation of DNA-templated transcription"/>
    <property type="evidence" value="ECO:0007669"/>
    <property type="project" value="InterPro"/>
</dbReference>
<evidence type="ECO:0000313" key="2">
    <source>
        <dbReference type="EMBL" id="ATW30553.1"/>
    </source>
</evidence>
<dbReference type="RefSeq" id="WP_100103668.1">
    <property type="nucleotide sequence ID" value="NZ_CAWNMT010000001.1"/>
</dbReference>
<dbReference type="EMBL" id="CP017606">
    <property type="protein sequence ID" value="ATW30553.1"/>
    <property type="molecule type" value="Genomic_DNA"/>
</dbReference>
<proteinExistence type="predicted"/>
<evidence type="ECO:0000259" key="1">
    <source>
        <dbReference type="Pfam" id="PF08448"/>
    </source>
</evidence>
<sequence length="227" mass="26299">MSFNPKDISNQMIYLLNNHPHPCHIRDKTSHYLYMNLAMRELLNLPKGVPIEGKGISEIKRDMQGFFEGISQQEKGVIQKETSVSLLITEHFGKDHRIQPCIFDIHPFFNQSGQLIGTMAEARQCQFFSPLEYIQGKSPKTLTTQLPNTMFTQRELELIFYFYHTVSQREVAEVLNLSHRTVDNKLRGIDKKMGVFNQEGFKKYVEERGLNKVIPDHLLTSSIKLID</sequence>